<protein>
    <recommendedName>
        <fullName evidence="5">Lipoprotein</fullName>
    </recommendedName>
</protein>
<comment type="caution">
    <text evidence="3">The sequence shown here is derived from an EMBL/GenBank/DDBJ whole genome shotgun (WGS) entry which is preliminary data.</text>
</comment>
<evidence type="ECO:0000256" key="2">
    <source>
        <dbReference type="SAM" id="SignalP"/>
    </source>
</evidence>
<dbReference type="OrthoDB" id="945182at68336"/>
<dbReference type="Proteomes" id="UP000539265">
    <property type="component" value="Unassembled WGS sequence"/>
</dbReference>
<keyword evidence="1" id="KW-1133">Transmembrane helix</keyword>
<keyword evidence="1" id="KW-0472">Membrane</keyword>
<keyword evidence="2" id="KW-0732">Signal</keyword>
<feature type="chain" id="PRO_5032382307" description="Lipoprotein" evidence="2">
    <location>
        <begin position="26"/>
        <end position="142"/>
    </location>
</feature>
<dbReference type="RefSeq" id="WP_096356484.1">
    <property type="nucleotide sequence ID" value="NZ_AP017313.1"/>
</dbReference>
<evidence type="ECO:0000313" key="3">
    <source>
        <dbReference type="EMBL" id="MBB3054715.1"/>
    </source>
</evidence>
<evidence type="ECO:0000313" key="4">
    <source>
        <dbReference type="Proteomes" id="UP000539265"/>
    </source>
</evidence>
<dbReference type="EMBL" id="JACHWX010000002">
    <property type="protein sequence ID" value="MBB3054715.1"/>
    <property type="molecule type" value="Genomic_DNA"/>
</dbReference>
<organism evidence="3 4">
    <name type="scientific">Mucilaginibacter gotjawali</name>
    <dbReference type="NCBI Taxonomy" id="1550579"/>
    <lineage>
        <taxon>Bacteria</taxon>
        <taxon>Pseudomonadati</taxon>
        <taxon>Bacteroidota</taxon>
        <taxon>Sphingobacteriia</taxon>
        <taxon>Sphingobacteriales</taxon>
        <taxon>Sphingobacteriaceae</taxon>
        <taxon>Mucilaginibacter</taxon>
    </lineage>
</organism>
<evidence type="ECO:0000256" key="1">
    <source>
        <dbReference type="SAM" id="Phobius"/>
    </source>
</evidence>
<proteinExistence type="predicted"/>
<gene>
    <name evidence="3" type="ORF">FHS11_001125</name>
</gene>
<keyword evidence="1" id="KW-0812">Transmembrane</keyword>
<dbReference type="AlphaFoldDB" id="A0A839S9N6"/>
<keyword evidence="4" id="KW-1185">Reference proteome</keyword>
<evidence type="ECO:0008006" key="5">
    <source>
        <dbReference type="Google" id="ProtNLM"/>
    </source>
</evidence>
<reference evidence="3" key="1">
    <citation type="submission" date="2020-08" db="EMBL/GenBank/DDBJ databases">
        <title>Genomic Encyclopedia of Type Strains, Phase III (KMG-III): the genomes of soil and plant-associated and newly described type strains.</title>
        <authorList>
            <person name="Whitman W."/>
        </authorList>
    </citation>
    <scope>NUCLEOTIDE SEQUENCE [LARGE SCALE GENOMIC DNA]</scope>
    <source>
        <strain evidence="3">CECT 8628</strain>
    </source>
</reference>
<name>A0A839S9N6_9SPHI</name>
<dbReference type="PROSITE" id="PS51257">
    <property type="entry name" value="PROKAR_LIPOPROTEIN"/>
    <property type="match status" value="1"/>
</dbReference>
<sequence>MKTQLKATIALLGLLFFSCSKIVYTNQQVFDRYKTRQNVSDKFGVPYEQITTTTTEAWLYNFKEGGGNAATKNVTQFSKLNQFVIFTFDLQGNVINRQSKGVDLAERKPATGATIGLIAGGVALIVIIIAASSMHFNPDIKF</sequence>
<accession>A0A839S9N6</accession>
<feature type="signal peptide" evidence="2">
    <location>
        <begin position="1"/>
        <end position="25"/>
    </location>
</feature>
<feature type="transmembrane region" description="Helical" evidence="1">
    <location>
        <begin position="110"/>
        <end position="131"/>
    </location>
</feature>